<evidence type="ECO:0000256" key="3">
    <source>
        <dbReference type="ARBA" id="ARBA00023163"/>
    </source>
</evidence>
<organism evidence="6 7">
    <name type="scientific">Piscinibacter aquaticus</name>
    <dbReference type="NCBI Taxonomy" id="392597"/>
    <lineage>
        <taxon>Bacteria</taxon>
        <taxon>Pseudomonadati</taxon>
        <taxon>Pseudomonadota</taxon>
        <taxon>Betaproteobacteria</taxon>
        <taxon>Burkholderiales</taxon>
        <taxon>Sphaerotilaceae</taxon>
        <taxon>Piscinibacter</taxon>
    </lineage>
</organism>
<dbReference type="Gene3D" id="1.10.1740.10">
    <property type="match status" value="1"/>
</dbReference>
<gene>
    <name evidence="6" type="ORF">FSC37_06540</name>
</gene>
<proteinExistence type="predicted"/>
<dbReference type="Pfam" id="PF04542">
    <property type="entry name" value="Sigma70_r2"/>
    <property type="match status" value="1"/>
</dbReference>
<keyword evidence="2" id="KW-0731">Sigma factor</keyword>
<dbReference type="GO" id="GO:0006352">
    <property type="term" value="P:DNA-templated transcription initiation"/>
    <property type="evidence" value="ECO:0007669"/>
    <property type="project" value="InterPro"/>
</dbReference>
<evidence type="ECO:0000256" key="4">
    <source>
        <dbReference type="SAM" id="MobiDB-lite"/>
    </source>
</evidence>
<dbReference type="AlphaFoldDB" id="A0A5C6TYR2"/>
<reference evidence="6 7" key="1">
    <citation type="submission" date="2019-08" db="EMBL/GenBank/DDBJ databases">
        <authorList>
            <person name="Khan S.A."/>
            <person name="Jeon C.O."/>
            <person name="Jeong S.E."/>
        </authorList>
    </citation>
    <scope>NUCLEOTIDE SEQUENCE [LARGE SCALE GENOMIC DNA]</scope>
    <source>
        <strain evidence="7">IMCC1728</strain>
    </source>
</reference>
<evidence type="ECO:0000259" key="5">
    <source>
        <dbReference type="Pfam" id="PF04542"/>
    </source>
</evidence>
<keyword evidence="3" id="KW-0804">Transcription</keyword>
<evidence type="ECO:0000256" key="1">
    <source>
        <dbReference type="ARBA" id="ARBA00023015"/>
    </source>
</evidence>
<dbReference type="SUPFAM" id="SSF88946">
    <property type="entry name" value="Sigma2 domain of RNA polymerase sigma factors"/>
    <property type="match status" value="1"/>
</dbReference>
<evidence type="ECO:0000313" key="7">
    <source>
        <dbReference type="Proteomes" id="UP000321832"/>
    </source>
</evidence>
<dbReference type="EMBL" id="VOPW01000001">
    <property type="protein sequence ID" value="TXC65812.1"/>
    <property type="molecule type" value="Genomic_DNA"/>
</dbReference>
<feature type="region of interest" description="Disordered" evidence="4">
    <location>
        <begin position="130"/>
        <end position="152"/>
    </location>
</feature>
<accession>A0A5C6TYR2</accession>
<keyword evidence="1" id="KW-0805">Transcription regulation</keyword>
<dbReference type="PROSITE" id="PS51257">
    <property type="entry name" value="PROKAR_LIPOPROTEIN"/>
    <property type="match status" value="1"/>
</dbReference>
<evidence type="ECO:0000313" key="6">
    <source>
        <dbReference type="EMBL" id="TXC65812.1"/>
    </source>
</evidence>
<protein>
    <submittedName>
        <fullName evidence="6">RNA polymerase sigma factor</fullName>
    </submittedName>
</protein>
<dbReference type="InterPro" id="IPR013325">
    <property type="entry name" value="RNA_pol_sigma_r2"/>
</dbReference>
<evidence type="ECO:0000256" key="2">
    <source>
        <dbReference type="ARBA" id="ARBA00023082"/>
    </source>
</evidence>
<dbReference type="InterPro" id="IPR007627">
    <property type="entry name" value="RNA_pol_sigma70_r2"/>
</dbReference>
<dbReference type="PANTHER" id="PTHR43133:SF62">
    <property type="entry name" value="RNA POLYMERASE SIGMA FACTOR SIGZ"/>
    <property type="match status" value="1"/>
</dbReference>
<dbReference type="Proteomes" id="UP000321832">
    <property type="component" value="Unassembled WGS sequence"/>
</dbReference>
<dbReference type="PANTHER" id="PTHR43133">
    <property type="entry name" value="RNA POLYMERASE ECF-TYPE SIGMA FACTO"/>
    <property type="match status" value="1"/>
</dbReference>
<comment type="caution">
    <text evidence="6">The sequence shown here is derived from an EMBL/GenBank/DDBJ whole genome shotgun (WGS) entry which is preliminary data.</text>
</comment>
<dbReference type="NCBIfam" id="TIGR02937">
    <property type="entry name" value="sigma70-ECF"/>
    <property type="match status" value="1"/>
</dbReference>
<dbReference type="InterPro" id="IPR039425">
    <property type="entry name" value="RNA_pol_sigma-70-like"/>
</dbReference>
<keyword evidence="7" id="KW-1185">Reference proteome</keyword>
<sequence>MAGRSPLCPAMPPRSYPPLPSTGLSATSCLLTADLAALGHGDHAALGRIHHITRRLLWRTIERIVDTPAIADEVLQDTFIKIWMTADRFDPRKASPWTWMTAIARHAAIDRLRHHRRRVATVSLDALHDEEHAEDGAASPTPAPADIDGSRGDPCTRCTAGSCVRRWRSCPPRRGNAWRWPTISA</sequence>
<feature type="domain" description="RNA polymerase sigma-70 region 2" evidence="5">
    <location>
        <begin position="54"/>
        <end position="118"/>
    </location>
</feature>
<name>A0A5C6TYR2_9BURK</name>
<dbReference type="InterPro" id="IPR014284">
    <property type="entry name" value="RNA_pol_sigma-70_dom"/>
</dbReference>
<dbReference type="GO" id="GO:0016987">
    <property type="term" value="F:sigma factor activity"/>
    <property type="evidence" value="ECO:0007669"/>
    <property type="project" value="UniProtKB-KW"/>
</dbReference>